<dbReference type="Gene3D" id="1.10.10.10">
    <property type="entry name" value="Winged helix-like DNA-binding domain superfamily/Winged helix DNA-binding domain"/>
    <property type="match status" value="1"/>
</dbReference>
<keyword evidence="1" id="KW-0805">Transcription regulation</keyword>
<reference evidence="5 6" key="1">
    <citation type="submission" date="2018-03" db="EMBL/GenBank/DDBJ databases">
        <title>Genomic Encyclopedia of Archaeal and Bacterial Type Strains, Phase II (KMG-II): from individual species to whole genera.</title>
        <authorList>
            <person name="Goeker M."/>
        </authorList>
    </citation>
    <scope>NUCLEOTIDE SEQUENCE [LARGE SCALE GENOMIC DNA]</scope>
    <source>
        <strain evidence="5 6">DSM 45312</strain>
    </source>
</reference>
<dbReference type="AlphaFoldDB" id="A0A2P8DPE4"/>
<dbReference type="GO" id="GO:0003700">
    <property type="term" value="F:DNA-binding transcription factor activity"/>
    <property type="evidence" value="ECO:0007669"/>
    <property type="project" value="InterPro"/>
</dbReference>
<dbReference type="InterPro" id="IPR011663">
    <property type="entry name" value="UTRA"/>
</dbReference>
<evidence type="ECO:0000256" key="1">
    <source>
        <dbReference type="ARBA" id="ARBA00023015"/>
    </source>
</evidence>
<dbReference type="RefSeq" id="WP_106582403.1">
    <property type="nucleotide sequence ID" value="NZ_PYGA01000004.1"/>
</dbReference>
<organism evidence="5 6">
    <name type="scientific">Murinocardiopsis flavida</name>
    <dbReference type="NCBI Taxonomy" id="645275"/>
    <lineage>
        <taxon>Bacteria</taxon>
        <taxon>Bacillati</taxon>
        <taxon>Actinomycetota</taxon>
        <taxon>Actinomycetes</taxon>
        <taxon>Streptosporangiales</taxon>
        <taxon>Nocardiopsidaceae</taxon>
        <taxon>Murinocardiopsis</taxon>
    </lineage>
</organism>
<dbReference type="CDD" id="cd07377">
    <property type="entry name" value="WHTH_GntR"/>
    <property type="match status" value="1"/>
</dbReference>
<dbReference type="InterPro" id="IPR036390">
    <property type="entry name" value="WH_DNA-bd_sf"/>
</dbReference>
<comment type="caution">
    <text evidence="5">The sequence shown here is derived from an EMBL/GenBank/DDBJ whole genome shotgun (WGS) entry which is preliminary data.</text>
</comment>
<keyword evidence="6" id="KW-1185">Reference proteome</keyword>
<evidence type="ECO:0000313" key="5">
    <source>
        <dbReference type="EMBL" id="PSK99097.1"/>
    </source>
</evidence>
<dbReference type="SMART" id="SM00866">
    <property type="entry name" value="UTRA"/>
    <property type="match status" value="1"/>
</dbReference>
<dbReference type="SUPFAM" id="SSF46785">
    <property type="entry name" value="Winged helix' DNA-binding domain"/>
    <property type="match status" value="1"/>
</dbReference>
<protein>
    <submittedName>
        <fullName evidence="5">GntR family transcriptional regulator</fullName>
    </submittedName>
</protein>
<evidence type="ECO:0000256" key="3">
    <source>
        <dbReference type="ARBA" id="ARBA00023163"/>
    </source>
</evidence>
<sequence length="253" mass="28098">MTSKSDPRPRHQQIAAEIRTLIMAGEMEPGQKLPTTQQLMTQYKVTSQTVQRTLAVLKGEGFIVGRVGIGVFVRSKSPLVIQPASYMPPAEGSDPYRWVTEAETRSQRGKIRSLRVEEVVPPRGVADAFGIPVGGTALLRHQVLVLDDRPAELASVYFPLELAHGTALLEPKKIRGGAPKILADIGHTPVKWVDRLSVRLPTSEELLALELPDDVPVMRTFRTVYSDFDRPVQVEILIKGGHMYELSYEQQVD</sequence>
<name>A0A2P8DPE4_9ACTN</name>
<dbReference type="PANTHER" id="PTHR44846:SF17">
    <property type="entry name" value="GNTR-FAMILY TRANSCRIPTIONAL REGULATOR"/>
    <property type="match status" value="1"/>
</dbReference>
<feature type="domain" description="HTH gntR-type" evidence="4">
    <location>
        <begin position="8"/>
        <end position="76"/>
    </location>
</feature>
<evidence type="ECO:0000313" key="6">
    <source>
        <dbReference type="Proteomes" id="UP000240542"/>
    </source>
</evidence>
<dbReference type="InterPro" id="IPR050679">
    <property type="entry name" value="Bact_HTH_transcr_reg"/>
</dbReference>
<dbReference type="PROSITE" id="PS50949">
    <property type="entry name" value="HTH_GNTR"/>
    <property type="match status" value="1"/>
</dbReference>
<evidence type="ECO:0000256" key="2">
    <source>
        <dbReference type="ARBA" id="ARBA00023125"/>
    </source>
</evidence>
<dbReference type="SMART" id="SM00345">
    <property type="entry name" value="HTH_GNTR"/>
    <property type="match status" value="1"/>
</dbReference>
<dbReference type="Pfam" id="PF07702">
    <property type="entry name" value="UTRA"/>
    <property type="match status" value="1"/>
</dbReference>
<dbReference type="GO" id="GO:0003677">
    <property type="term" value="F:DNA binding"/>
    <property type="evidence" value="ECO:0007669"/>
    <property type="project" value="UniProtKB-KW"/>
</dbReference>
<dbReference type="Pfam" id="PF00392">
    <property type="entry name" value="GntR"/>
    <property type="match status" value="1"/>
</dbReference>
<keyword evidence="2" id="KW-0238">DNA-binding</keyword>
<dbReference type="InterPro" id="IPR000524">
    <property type="entry name" value="Tscrpt_reg_HTH_GntR"/>
</dbReference>
<dbReference type="InterPro" id="IPR028978">
    <property type="entry name" value="Chorismate_lyase_/UTRA_dom_sf"/>
</dbReference>
<keyword evidence="3" id="KW-0804">Transcription</keyword>
<evidence type="ECO:0000259" key="4">
    <source>
        <dbReference type="PROSITE" id="PS50949"/>
    </source>
</evidence>
<dbReference type="Gene3D" id="3.40.1410.10">
    <property type="entry name" value="Chorismate lyase-like"/>
    <property type="match status" value="1"/>
</dbReference>
<gene>
    <name evidence="5" type="ORF">CLV63_104321</name>
</gene>
<accession>A0A2P8DPE4</accession>
<dbReference type="OrthoDB" id="3214900at2"/>
<proteinExistence type="predicted"/>
<dbReference type="SUPFAM" id="SSF64288">
    <property type="entry name" value="Chorismate lyase-like"/>
    <property type="match status" value="1"/>
</dbReference>
<dbReference type="Proteomes" id="UP000240542">
    <property type="component" value="Unassembled WGS sequence"/>
</dbReference>
<dbReference type="PANTHER" id="PTHR44846">
    <property type="entry name" value="MANNOSYL-D-GLYCERATE TRANSPORT/METABOLISM SYSTEM REPRESSOR MNGR-RELATED"/>
    <property type="match status" value="1"/>
</dbReference>
<dbReference type="EMBL" id="PYGA01000004">
    <property type="protein sequence ID" value="PSK99097.1"/>
    <property type="molecule type" value="Genomic_DNA"/>
</dbReference>
<dbReference type="InterPro" id="IPR036388">
    <property type="entry name" value="WH-like_DNA-bd_sf"/>
</dbReference>
<dbReference type="GO" id="GO:0045892">
    <property type="term" value="P:negative regulation of DNA-templated transcription"/>
    <property type="evidence" value="ECO:0007669"/>
    <property type="project" value="TreeGrafter"/>
</dbReference>